<keyword evidence="5" id="KW-1185">Reference proteome</keyword>
<comment type="similarity">
    <text evidence="1">Belongs to the short-chain dehydrogenases/reductases (SDR) family.</text>
</comment>
<evidence type="ECO:0000256" key="3">
    <source>
        <dbReference type="SAM" id="Phobius"/>
    </source>
</evidence>
<sequence>MTHPIAVVTGAGAGIGRAVVRTLAEAGCDIALLGRNADRLSDAAAELDGHHVRVATYVADVTSEQALEDAADRIETELGPIAIWINAAGASAIGAVSDLAADDIVQSMRVTYLGTVLGTRAALSRMRRRGRGRIINLGLMPQLRGLPLHAAGNAAHAAIEAFSDSLRPELIAHGDRIDVTVVHLPSINTPRLGWSRNRTGHALRPYGTPYEPEAAALAIVRAAFGGQRDIWLGLRGAHHGILTALLPGMRDRWLARSAISAQVDRHEDLQADAPDTLLESPAGAFAAHGAFETVGFRSERAQPAIVTPGLRLGLIAVAAALSTWLLRRRR</sequence>
<dbReference type="Gene3D" id="3.40.50.720">
    <property type="entry name" value="NAD(P)-binding Rossmann-like Domain"/>
    <property type="match status" value="1"/>
</dbReference>
<evidence type="ECO:0000256" key="1">
    <source>
        <dbReference type="ARBA" id="ARBA00006484"/>
    </source>
</evidence>
<dbReference type="Proteomes" id="UP000032679">
    <property type="component" value="Unassembled WGS sequence"/>
</dbReference>
<dbReference type="PANTHER" id="PTHR44196">
    <property type="entry name" value="DEHYDROGENASE/REDUCTASE SDR FAMILY MEMBER 7B"/>
    <property type="match status" value="1"/>
</dbReference>
<keyword evidence="3" id="KW-0472">Membrane</keyword>
<dbReference type="InterPro" id="IPR002347">
    <property type="entry name" value="SDR_fam"/>
</dbReference>
<evidence type="ECO:0000313" key="5">
    <source>
        <dbReference type="Proteomes" id="UP000032679"/>
    </source>
</evidence>
<dbReference type="EMBL" id="BALE01000025">
    <property type="protein sequence ID" value="GAN54588.1"/>
    <property type="molecule type" value="Genomic_DNA"/>
</dbReference>
<feature type="transmembrane region" description="Helical" evidence="3">
    <location>
        <begin position="309"/>
        <end position="326"/>
    </location>
</feature>
<dbReference type="InterPro" id="IPR036291">
    <property type="entry name" value="NAD(P)-bd_dom_sf"/>
</dbReference>
<keyword evidence="3" id="KW-0812">Transmembrane</keyword>
<comment type="caution">
    <text evidence="4">The sequence shown here is derived from an EMBL/GenBank/DDBJ whole genome shotgun (WGS) entry which is preliminary data.</text>
</comment>
<dbReference type="AlphaFoldDB" id="A0A0D6MMS2"/>
<dbReference type="RefSeq" id="WP_048849130.1">
    <property type="nucleotide sequence ID" value="NZ_BALE01000025.1"/>
</dbReference>
<dbReference type="Pfam" id="PF00106">
    <property type="entry name" value="adh_short"/>
    <property type="match status" value="1"/>
</dbReference>
<dbReference type="STRING" id="1231623.Tasa_025_019"/>
<dbReference type="GO" id="GO:0016491">
    <property type="term" value="F:oxidoreductase activity"/>
    <property type="evidence" value="ECO:0007669"/>
    <property type="project" value="UniProtKB-KW"/>
</dbReference>
<dbReference type="NCBIfam" id="NF005495">
    <property type="entry name" value="PRK07109.1"/>
    <property type="match status" value="1"/>
</dbReference>
<organism evidence="4 5">
    <name type="scientific">Tanticharoenia sakaeratensis NBRC 103193</name>
    <dbReference type="NCBI Taxonomy" id="1231623"/>
    <lineage>
        <taxon>Bacteria</taxon>
        <taxon>Pseudomonadati</taxon>
        <taxon>Pseudomonadota</taxon>
        <taxon>Alphaproteobacteria</taxon>
        <taxon>Acetobacterales</taxon>
        <taxon>Acetobacteraceae</taxon>
        <taxon>Tanticharoenia</taxon>
    </lineage>
</organism>
<reference evidence="4 5" key="1">
    <citation type="submission" date="2012-10" db="EMBL/GenBank/DDBJ databases">
        <title>Genome sequencing of Tanticharoenia sakaeratensis NBRC 103193.</title>
        <authorList>
            <person name="Azuma Y."/>
            <person name="Hadano H."/>
            <person name="Hirakawa H."/>
            <person name="Matsushita K."/>
        </authorList>
    </citation>
    <scope>NUCLEOTIDE SEQUENCE [LARGE SCALE GENOMIC DNA]</scope>
    <source>
        <strain evidence="4 5">NBRC 103193</strain>
    </source>
</reference>
<keyword evidence="2" id="KW-0560">Oxidoreductase</keyword>
<dbReference type="PRINTS" id="PR00081">
    <property type="entry name" value="GDHRDH"/>
</dbReference>
<proteinExistence type="inferred from homology"/>
<name>A0A0D6MMS2_9PROT</name>
<dbReference type="GO" id="GO:0016020">
    <property type="term" value="C:membrane"/>
    <property type="evidence" value="ECO:0007669"/>
    <property type="project" value="TreeGrafter"/>
</dbReference>
<gene>
    <name evidence="4" type="ORF">Tasa_025_019</name>
</gene>
<accession>A0A0D6MMS2</accession>
<evidence type="ECO:0000256" key="2">
    <source>
        <dbReference type="ARBA" id="ARBA00023002"/>
    </source>
</evidence>
<dbReference type="OrthoDB" id="9781689at2"/>
<dbReference type="SUPFAM" id="SSF51735">
    <property type="entry name" value="NAD(P)-binding Rossmann-fold domains"/>
    <property type="match status" value="1"/>
</dbReference>
<keyword evidence="3" id="KW-1133">Transmembrane helix</keyword>
<protein>
    <submittedName>
        <fullName evidence="4">Short-chain dehydrogenase</fullName>
    </submittedName>
</protein>
<dbReference type="PANTHER" id="PTHR44196:SF1">
    <property type="entry name" value="DEHYDROGENASE_REDUCTASE SDR FAMILY MEMBER 7B"/>
    <property type="match status" value="1"/>
</dbReference>
<evidence type="ECO:0000313" key="4">
    <source>
        <dbReference type="EMBL" id="GAN54588.1"/>
    </source>
</evidence>